<comment type="caution">
    <text evidence="1">The sequence shown here is derived from an EMBL/GenBank/DDBJ whole genome shotgun (WGS) entry which is preliminary data.</text>
</comment>
<evidence type="ECO:0000313" key="1">
    <source>
        <dbReference type="EMBL" id="MDC0685917.1"/>
    </source>
</evidence>
<protein>
    <recommendedName>
        <fullName evidence="3">Secreted protein</fullName>
    </recommendedName>
</protein>
<dbReference type="EMBL" id="JAQNDK010000007">
    <property type="protein sequence ID" value="MDC0685917.1"/>
    <property type="molecule type" value="Genomic_DNA"/>
</dbReference>
<dbReference type="RefSeq" id="WP_272104487.1">
    <property type="nucleotide sequence ID" value="NZ_JAQNDK010000007.1"/>
</dbReference>
<evidence type="ECO:0008006" key="3">
    <source>
        <dbReference type="Google" id="ProtNLM"/>
    </source>
</evidence>
<dbReference type="PROSITE" id="PS51257">
    <property type="entry name" value="PROKAR_LIPOPROTEIN"/>
    <property type="match status" value="1"/>
</dbReference>
<organism evidence="1 2">
    <name type="scientific">Sorangium atrum</name>
    <dbReference type="NCBI Taxonomy" id="2995308"/>
    <lineage>
        <taxon>Bacteria</taxon>
        <taxon>Pseudomonadati</taxon>
        <taxon>Myxococcota</taxon>
        <taxon>Polyangia</taxon>
        <taxon>Polyangiales</taxon>
        <taxon>Polyangiaceae</taxon>
        <taxon>Sorangium</taxon>
    </lineage>
</organism>
<sequence length="141" mass="15050">MRCVLLLMGASAGLGCVSDRGCPAPGPHEGDPAVWLWDGTQNEAPGCAEDRDVLWDGWLKGSSTAPESPTFARACAGVVRDDIPDGYTLCVIPTEVPEICWEGYEDRSIYVEEDGEEHVMCCTPAGNPPMVIPQSYGACTT</sequence>
<name>A0ABT5CHQ1_9BACT</name>
<evidence type="ECO:0000313" key="2">
    <source>
        <dbReference type="Proteomes" id="UP001217485"/>
    </source>
</evidence>
<keyword evidence="2" id="KW-1185">Reference proteome</keyword>
<proteinExistence type="predicted"/>
<reference evidence="1 2" key="1">
    <citation type="submission" date="2023-01" db="EMBL/GenBank/DDBJ databases">
        <title>Minimal conservation of predation-associated metabolite biosynthetic gene clusters underscores biosynthetic potential of Myxococcota including descriptions for ten novel species: Archangium lansinium sp. nov., Myxococcus landrumus sp. nov., Nannocystis bai.</title>
        <authorList>
            <person name="Ahearne A."/>
            <person name="Stevens C."/>
            <person name="Dowd S."/>
        </authorList>
    </citation>
    <scope>NUCLEOTIDE SEQUENCE [LARGE SCALE GENOMIC DNA]</scope>
    <source>
        <strain evidence="1 2">WIWO2</strain>
    </source>
</reference>
<accession>A0ABT5CHQ1</accession>
<gene>
    <name evidence="1" type="ORF">POL72_49900</name>
</gene>
<dbReference type="Proteomes" id="UP001217485">
    <property type="component" value="Unassembled WGS sequence"/>
</dbReference>